<organism evidence="1 2">
    <name type="scientific">Sulfurimicrobium lacus</name>
    <dbReference type="NCBI Taxonomy" id="2715678"/>
    <lineage>
        <taxon>Bacteria</taxon>
        <taxon>Pseudomonadati</taxon>
        <taxon>Pseudomonadota</taxon>
        <taxon>Betaproteobacteria</taxon>
        <taxon>Nitrosomonadales</taxon>
        <taxon>Sulfuricellaceae</taxon>
        <taxon>Sulfurimicrobium</taxon>
    </lineage>
</organism>
<proteinExistence type="predicted"/>
<dbReference type="EMBL" id="AP022853">
    <property type="protein sequence ID" value="BCB26131.1"/>
    <property type="molecule type" value="Genomic_DNA"/>
</dbReference>
<dbReference type="KEGG" id="slac:SKTS_10170"/>
<sequence>MNDKIRHILSQITVLEDELRTSLQEQEGRLRYQIEGKRVEFEHVVKDAHVKLKRGLFAWFLTVRPQNYLTAPIIYGMAVPLASIDLFVSFYQLTCFPVYGIARARRADYIVFDHQHLAYLNVIEKFHCLYCSYATGVLAYAREVTARTEQYFCPIKHARKILSAHRRYAYFLDYGEADDFHVRLEEFRKLLAQELECSAAPENDSN</sequence>
<name>A0A6F8VAG2_9PROT</name>
<evidence type="ECO:0000313" key="2">
    <source>
        <dbReference type="Proteomes" id="UP000502260"/>
    </source>
</evidence>
<protein>
    <submittedName>
        <fullName evidence="1">Uncharacterized protein</fullName>
    </submittedName>
</protein>
<accession>A0A6F8VAG2</accession>
<dbReference type="AlphaFoldDB" id="A0A6F8VAG2"/>
<evidence type="ECO:0000313" key="1">
    <source>
        <dbReference type="EMBL" id="BCB26131.1"/>
    </source>
</evidence>
<dbReference type="RefSeq" id="WP_173061298.1">
    <property type="nucleotide sequence ID" value="NZ_AP022853.1"/>
</dbReference>
<dbReference type="Proteomes" id="UP000502260">
    <property type="component" value="Chromosome"/>
</dbReference>
<reference evidence="2" key="1">
    <citation type="submission" date="2020-03" db="EMBL/GenBank/DDBJ databases">
        <title>Complete genome sequence of sulfur-oxidizing bacterium skT11.</title>
        <authorList>
            <person name="Kanda M."/>
            <person name="Kojima H."/>
            <person name="Fukui M."/>
        </authorList>
    </citation>
    <scope>NUCLEOTIDE SEQUENCE [LARGE SCALE GENOMIC DNA]</scope>
    <source>
        <strain evidence="2">skT11</strain>
    </source>
</reference>
<keyword evidence="2" id="KW-1185">Reference proteome</keyword>
<gene>
    <name evidence="1" type="ORF">SKTS_10170</name>
</gene>